<evidence type="ECO:0000313" key="2">
    <source>
        <dbReference type="EMBL" id="RSH91277.1"/>
    </source>
</evidence>
<feature type="region of interest" description="Disordered" evidence="1">
    <location>
        <begin position="83"/>
        <end position="105"/>
    </location>
</feature>
<feature type="region of interest" description="Disordered" evidence="1">
    <location>
        <begin position="141"/>
        <end position="233"/>
    </location>
</feature>
<feature type="compositionally biased region" description="Acidic residues" evidence="1">
    <location>
        <begin position="215"/>
        <end position="225"/>
    </location>
</feature>
<feature type="compositionally biased region" description="Polar residues" evidence="1">
    <location>
        <begin position="186"/>
        <end position="198"/>
    </location>
</feature>
<feature type="compositionally biased region" description="Polar residues" evidence="1">
    <location>
        <begin position="150"/>
        <end position="162"/>
    </location>
</feature>
<name>A0A427YJM7_9TREE</name>
<protein>
    <submittedName>
        <fullName evidence="2">Uncharacterized protein</fullName>
    </submittedName>
</protein>
<accession>A0A427YJM7</accession>
<proteinExistence type="predicted"/>
<dbReference type="OrthoDB" id="2576470at2759"/>
<dbReference type="EMBL" id="RSCD01000008">
    <property type="protein sequence ID" value="RSH91277.1"/>
    <property type="molecule type" value="Genomic_DNA"/>
</dbReference>
<feature type="compositionally biased region" description="Basic residues" evidence="1">
    <location>
        <begin position="90"/>
        <end position="101"/>
    </location>
</feature>
<keyword evidence="3" id="KW-1185">Reference proteome</keyword>
<comment type="caution">
    <text evidence="2">The sequence shown here is derived from an EMBL/GenBank/DDBJ whole genome shotgun (WGS) entry which is preliminary data.</text>
</comment>
<organism evidence="2 3">
    <name type="scientific">Saitozyma podzolica</name>
    <dbReference type="NCBI Taxonomy" id="1890683"/>
    <lineage>
        <taxon>Eukaryota</taxon>
        <taxon>Fungi</taxon>
        <taxon>Dikarya</taxon>
        <taxon>Basidiomycota</taxon>
        <taxon>Agaricomycotina</taxon>
        <taxon>Tremellomycetes</taxon>
        <taxon>Tremellales</taxon>
        <taxon>Trimorphomycetaceae</taxon>
        <taxon>Saitozyma</taxon>
    </lineage>
</organism>
<sequence>MPRSPAAKPKQFKPSKPTTYSRLPAKSSKHYAKPTPPPSSSTTPPALTLDKHLVLQIILAKLESSKSCDWHELSLKLSGTSGYAKEGAKGGKKGAIKAKAREKKDVAAQGLSGTELREMYHDIILPSLRSGRALWTDDTTSHIPVPLTPVSASAETPTTITTRDQKFIQEGDSDEDVASNDESMDETTNTKVSGSSPTVARPTRAAKARKSYAEEYVESDAEQSDESMGSESE</sequence>
<dbReference type="Proteomes" id="UP000279259">
    <property type="component" value="Unassembled WGS sequence"/>
</dbReference>
<reference evidence="2 3" key="1">
    <citation type="submission" date="2018-11" db="EMBL/GenBank/DDBJ databases">
        <title>Genome sequence of Saitozyma podzolica DSM 27192.</title>
        <authorList>
            <person name="Aliyu H."/>
            <person name="Gorte O."/>
            <person name="Ochsenreither K."/>
        </authorList>
    </citation>
    <scope>NUCLEOTIDE SEQUENCE [LARGE SCALE GENOMIC DNA]</scope>
    <source>
        <strain evidence="2 3">DSM 27192</strain>
    </source>
</reference>
<feature type="compositionally biased region" description="Acidic residues" evidence="1">
    <location>
        <begin position="171"/>
        <end position="185"/>
    </location>
</feature>
<gene>
    <name evidence="2" type="ORF">EHS25_009576</name>
</gene>
<evidence type="ECO:0000256" key="1">
    <source>
        <dbReference type="SAM" id="MobiDB-lite"/>
    </source>
</evidence>
<feature type="region of interest" description="Disordered" evidence="1">
    <location>
        <begin position="1"/>
        <end position="45"/>
    </location>
</feature>
<dbReference type="AlphaFoldDB" id="A0A427YJM7"/>
<evidence type="ECO:0000313" key="3">
    <source>
        <dbReference type="Proteomes" id="UP000279259"/>
    </source>
</evidence>